<dbReference type="Proteomes" id="UP001164929">
    <property type="component" value="Chromosome 10"/>
</dbReference>
<dbReference type="GO" id="GO:0016301">
    <property type="term" value="F:kinase activity"/>
    <property type="evidence" value="ECO:0007669"/>
    <property type="project" value="UniProtKB-KW"/>
</dbReference>
<name>A0AAD6Q960_9ROSI</name>
<evidence type="ECO:0000313" key="6">
    <source>
        <dbReference type="Proteomes" id="UP001164929"/>
    </source>
</evidence>
<dbReference type="PANTHER" id="PTHR43654:SF1">
    <property type="entry name" value="ISOPENTENYL PHOSPHATE KINASE"/>
    <property type="match status" value="1"/>
</dbReference>
<gene>
    <name evidence="5" type="ORF">NC653_026622</name>
</gene>
<proteinExistence type="predicted"/>
<keyword evidence="3" id="KW-0418">Kinase</keyword>
<evidence type="ECO:0008006" key="7">
    <source>
        <dbReference type="Google" id="ProtNLM"/>
    </source>
</evidence>
<dbReference type="GO" id="GO:0005524">
    <property type="term" value="F:ATP binding"/>
    <property type="evidence" value="ECO:0007669"/>
    <property type="project" value="UniProtKB-KW"/>
</dbReference>
<comment type="caution">
    <text evidence="5">The sequence shown here is derived from an EMBL/GenBank/DDBJ whole genome shotgun (WGS) entry which is preliminary data.</text>
</comment>
<evidence type="ECO:0000256" key="4">
    <source>
        <dbReference type="ARBA" id="ARBA00022840"/>
    </source>
</evidence>
<keyword evidence="6" id="KW-1185">Reference proteome</keyword>
<keyword evidence="4" id="KW-0067">ATP-binding</keyword>
<protein>
    <recommendedName>
        <fullName evidence="7">Isopentenyl phosphate kinase</fullName>
    </recommendedName>
</protein>
<accession>A0AAD6Q960</accession>
<dbReference type="GO" id="GO:0016114">
    <property type="term" value="P:terpenoid biosynthetic process"/>
    <property type="evidence" value="ECO:0007669"/>
    <property type="project" value="TreeGrafter"/>
</dbReference>
<reference evidence="5" key="1">
    <citation type="journal article" date="2023" name="Mol. Ecol. Resour.">
        <title>Chromosome-level genome assembly of a triploid poplar Populus alba 'Berolinensis'.</title>
        <authorList>
            <person name="Chen S."/>
            <person name="Yu Y."/>
            <person name="Wang X."/>
            <person name="Wang S."/>
            <person name="Zhang T."/>
            <person name="Zhou Y."/>
            <person name="He R."/>
            <person name="Meng N."/>
            <person name="Wang Y."/>
            <person name="Liu W."/>
            <person name="Liu Z."/>
            <person name="Liu J."/>
            <person name="Guo Q."/>
            <person name="Huang H."/>
            <person name="Sederoff R.R."/>
            <person name="Wang G."/>
            <person name="Qu G."/>
            <person name="Chen S."/>
        </authorList>
    </citation>
    <scope>NUCLEOTIDE SEQUENCE</scope>
    <source>
        <strain evidence="5">SC-2020</strain>
    </source>
</reference>
<sequence>MEDTTTLSVTKPIRCIVKLGGAAITCKNDLEKINEENVEIVSSQLREAMITGSSSRKVLGMDWSKRPGKSGISCDADDFEDQNLDSSSFVVVHGAGSFGHFQASKSGVHKGGLNKPLVKAGFVATRISVRLIFCLSHLILCQNREYQTFIYTYSAGWLDAQRACKVE</sequence>
<evidence type="ECO:0000256" key="2">
    <source>
        <dbReference type="ARBA" id="ARBA00022741"/>
    </source>
</evidence>
<dbReference type="GO" id="GO:0102043">
    <property type="term" value="F:isopentenyl phosphate kinase activity"/>
    <property type="evidence" value="ECO:0007669"/>
    <property type="project" value="TreeGrafter"/>
</dbReference>
<dbReference type="GO" id="GO:0005829">
    <property type="term" value="C:cytosol"/>
    <property type="evidence" value="ECO:0007669"/>
    <property type="project" value="TreeGrafter"/>
</dbReference>
<dbReference type="InterPro" id="IPR036393">
    <property type="entry name" value="AceGlu_kinase-like_sf"/>
</dbReference>
<evidence type="ECO:0000256" key="1">
    <source>
        <dbReference type="ARBA" id="ARBA00022679"/>
    </source>
</evidence>
<evidence type="ECO:0000256" key="3">
    <source>
        <dbReference type="ARBA" id="ARBA00022777"/>
    </source>
</evidence>
<dbReference type="Gene3D" id="3.40.1160.10">
    <property type="entry name" value="Acetylglutamate kinase-like"/>
    <property type="match status" value="1"/>
</dbReference>
<evidence type="ECO:0000313" key="5">
    <source>
        <dbReference type="EMBL" id="KAJ6983859.1"/>
    </source>
</evidence>
<dbReference type="AlphaFoldDB" id="A0AAD6Q960"/>
<keyword evidence="2" id="KW-0547">Nucleotide-binding</keyword>
<dbReference type="EMBL" id="JAQIZT010000010">
    <property type="protein sequence ID" value="KAJ6983859.1"/>
    <property type="molecule type" value="Genomic_DNA"/>
</dbReference>
<keyword evidence="1" id="KW-0808">Transferase</keyword>
<organism evidence="5 6">
    <name type="scientific">Populus alba x Populus x berolinensis</name>
    <dbReference type="NCBI Taxonomy" id="444605"/>
    <lineage>
        <taxon>Eukaryota</taxon>
        <taxon>Viridiplantae</taxon>
        <taxon>Streptophyta</taxon>
        <taxon>Embryophyta</taxon>
        <taxon>Tracheophyta</taxon>
        <taxon>Spermatophyta</taxon>
        <taxon>Magnoliopsida</taxon>
        <taxon>eudicotyledons</taxon>
        <taxon>Gunneridae</taxon>
        <taxon>Pentapetalae</taxon>
        <taxon>rosids</taxon>
        <taxon>fabids</taxon>
        <taxon>Malpighiales</taxon>
        <taxon>Salicaceae</taxon>
        <taxon>Saliceae</taxon>
        <taxon>Populus</taxon>
    </lineage>
</organism>
<dbReference type="PANTHER" id="PTHR43654">
    <property type="entry name" value="GLUTAMATE 5-KINASE"/>
    <property type="match status" value="1"/>
</dbReference>